<dbReference type="Proteomes" id="UP000297014">
    <property type="component" value="Unassembled WGS sequence"/>
</dbReference>
<protein>
    <recommendedName>
        <fullName evidence="1">Transposase InsH N-terminal domain-containing protein</fullName>
    </recommendedName>
</protein>
<comment type="caution">
    <text evidence="2">The sequence shown here is derived from an EMBL/GenBank/DDBJ whole genome shotgun (WGS) entry which is preliminary data.</text>
</comment>
<dbReference type="InterPro" id="IPR008490">
    <property type="entry name" value="Transposase_InsH_N"/>
</dbReference>
<evidence type="ECO:0000259" key="1">
    <source>
        <dbReference type="Pfam" id="PF05598"/>
    </source>
</evidence>
<feature type="domain" description="Transposase InsH N-terminal" evidence="1">
    <location>
        <begin position="16"/>
        <end position="58"/>
    </location>
</feature>
<name>A0A4S4K2S5_ALKAL</name>
<evidence type="ECO:0000313" key="2">
    <source>
        <dbReference type="EMBL" id="THG91935.1"/>
    </source>
</evidence>
<dbReference type="AlphaFoldDB" id="A0A4S4K2S5"/>
<accession>A0A4S4K2S5</accession>
<gene>
    <name evidence="2" type="ORF">AJ85_00680</name>
</gene>
<dbReference type="Pfam" id="PF05598">
    <property type="entry name" value="DUF772"/>
    <property type="match status" value="1"/>
</dbReference>
<organism evidence="2 3">
    <name type="scientific">Alkalihalobacillus alcalophilus ATCC 27647 = CGMCC 1.3604</name>
    <dbReference type="NCBI Taxonomy" id="1218173"/>
    <lineage>
        <taxon>Bacteria</taxon>
        <taxon>Bacillati</taxon>
        <taxon>Bacillota</taxon>
        <taxon>Bacilli</taxon>
        <taxon>Bacillales</taxon>
        <taxon>Bacillaceae</taxon>
        <taxon>Alkalihalobacillus</taxon>
    </lineage>
</organism>
<dbReference type="EMBL" id="JALP01000036">
    <property type="protein sequence ID" value="THG91935.1"/>
    <property type="molecule type" value="Genomic_DNA"/>
</dbReference>
<sequence length="75" mass="8759">MRVQPLFEYDKSKREDIAPEMGGTFSAGGRPVYHPKMMTKIVLFGYTQKWFSCREIPNMKRKTASLTKITNETQR</sequence>
<evidence type="ECO:0000313" key="3">
    <source>
        <dbReference type="Proteomes" id="UP000297014"/>
    </source>
</evidence>
<proteinExistence type="predicted"/>
<reference evidence="2 3" key="1">
    <citation type="submission" date="2014-01" db="EMBL/GenBank/DDBJ databases">
        <title>Draft genome sequencing of Bacillus alcalophilus CGMCC 1.3604.</title>
        <authorList>
            <person name="Yang J."/>
            <person name="Diao L."/>
            <person name="Yang S."/>
        </authorList>
    </citation>
    <scope>NUCLEOTIDE SEQUENCE [LARGE SCALE GENOMIC DNA]</scope>
    <source>
        <strain evidence="2 3">CGMCC 1.3604</strain>
    </source>
</reference>